<evidence type="ECO:0000256" key="2">
    <source>
        <dbReference type="ARBA" id="ARBA00022723"/>
    </source>
</evidence>
<keyword evidence="2" id="KW-0479">Metal-binding</keyword>
<dbReference type="InterPro" id="IPR036864">
    <property type="entry name" value="Zn2-C6_fun-type_DNA-bd_sf"/>
</dbReference>
<dbReference type="PROSITE" id="PS00463">
    <property type="entry name" value="ZN2_CY6_FUNGAL_1"/>
    <property type="match status" value="1"/>
</dbReference>
<dbReference type="VEuPathDB" id="FungiDB:SPSK_01040"/>
<keyword evidence="4" id="KW-0238">DNA-binding</keyword>
<reference evidence="8 9" key="1">
    <citation type="journal article" date="2014" name="BMC Genomics">
        <title>Comparative genomics of the major fungal agents of human and animal Sporotrichosis: Sporothrix schenckii and Sporothrix brasiliensis.</title>
        <authorList>
            <person name="Teixeira M.M."/>
            <person name="de Almeida L.G."/>
            <person name="Kubitschek-Barreira P."/>
            <person name="Alves F.L."/>
            <person name="Kioshima E.S."/>
            <person name="Abadio A.K."/>
            <person name="Fernandes L."/>
            <person name="Derengowski L.S."/>
            <person name="Ferreira K.S."/>
            <person name="Souza R.C."/>
            <person name="Ruiz J.C."/>
            <person name="de Andrade N.C."/>
            <person name="Paes H.C."/>
            <person name="Nicola A.M."/>
            <person name="Albuquerque P."/>
            <person name="Gerber A.L."/>
            <person name="Martins V.P."/>
            <person name="Peconick L.D."/>
            <person name="Neto A.V."/>
            <person name="Chaucanez C.B."/>
            <person name="Silva P.A."/>
            <person name="Cunha O.L."/>
            <person name="de Oliveira F.F."/>
            <person name="dos Santos T.C."/>
            <person name="Barros A.L."/>
            <person name="Soares M.A."/>
            <person name="de Oliveira L.M."/>
            <person name="Marini M.M."/>
            <person name="Villalobos-Duno H."/>
            <person name="Cunha M.M."/>
            <person name="de Hoog S."/>
            <person name="da Silveira J.F."/>
            <person name="Henrissat B."/>
            <person name="Nino-Vega G.A."/>
            <person name="Cisalpino P.S."/>
            <person name="Mora-Montes H.M."/>
            <person name="Almeida S.R."/>
            <person name="Stajich J.E."/>
            <person name="Lopes-Bezerra L.M."/>
            <person name="Vasconcelos A.T."/>
            <person name="Felipe M.S."/>
        </authorList>
    </citation>
    <scope>NUCLEOTIDE SEQUENCE [LARGE SCALE GENOMIC DNA]</scope>
    <source>
        <strain evidence="8 9">1099-18</strain>
    </source>
</reference>
<evidence type="ECO:0000256" key="6">
    <source>
        <dbReference type="ARBA" id="ARBA00023242"/>
    </source>
</evidence>
<keyword evidence="6" id="KW-0539">Nucleus</keyword>
<dbReference type="GO" id="GO:0006351">
    <property type="term" value="P:DNA-templated transcription"/>
    <property type="evidence" value="ECO:0007669"/>
    <property type="project" value="InterPro"/>
</dbReference>
<dbReference type="PROSITE" id="PS50048">
    <property type="entry name" value="ZN2_CY6_FUNGAL_2"/>
    <property type="match status" value="1"/>
</dbReference>
<dbReference type="GO" id="GO:0005634">
    <property type="term" value="C:nucleus"/>
    <property type="evidence" value="ECO:0007669"/>
    <property type="project" value="UniProtKB-SubCell"/>
</dbReference>
<protein>
    <recommendedName>
        <fullName evidence="7">Zn(2)-C6 fungal-type domain-containing protein</fullName>
    </recommendedName>
</protein>
<gene>
    <name evidence="8" type="ORF">SPSK_01040</name>
</gene>
<evidence type="ECO:0000256" key="1">
    <source>
        <dbReference type="ARBA" id="ARBA00004123"/>
    </source>
</evidence>
<dbReference type="Gene3D" id="4.10.240.10">
    <property type="entry name" value="Zn(2)-C6 fungal-type DNA-binding domain"/>
    <property type="match status" value="1"/>
</dbReference>
<evidence type="ECO:0000256" key="4">
    <source>
        <dbReference type="ARBA" id="ARBA00023125"/>
    </source>
</evidence>
<dbReference type="CDD" id="cd00067">
    <property type="entry name" value="GAL4"/>
    <property type="match status" value="1"/>
</dbReference>
<dbReference type="Proteomes" id="UP000033710">
    <property type="component" value="Unassembled WGS sequence"/>
</dbReference>
<sequence length="765" mass="84088">MTHQPVTPMHSPAMSSSSSKRCSMACTTCRQVKLRCDAAERYPSPCSRCVKRRKPCVFDSDFKRRPVRGALERLLEEKEQLKQIVDSMGAAAHGMQIHPTPSQTQSEASPAVIGLSDDSPDDTPGYDLDGVRLSFAVVDDLFAFYVAVFHPMLPIVDIVSASKTPADVCADSELLFWTILITAAQNHPQHRAAVLEPLVTPYRRLLADALVQPARTVYMTQALLVLTSWPLSVDRQRNDPSWYYCGVATSSAVHLRLHEAEALWWYSSVGGREEVVTGSGGGDNGDDGDDGDRQQANAARYRTWLGAFVVSNALAIDMGLPPPMASVASLAPHLQKQLQLQLGDGLSDVFAARIELQTILFRHDTVLKDTASMSTSTSDTLSSKNPVLDVMERELDAFEQKWAAVEGSQGRQELPFLIHLDLLAARLRLRAPLLMPRPAVNEPDLLIEAAWQKTIHYAGRIIQRMAEFYADGSDAEQASCSASASDSTAQTRRPRLVIAAAKRCLPKHYRRALLMAVFALLIYAMLHPRDTDDHDDSTARALAAASQALDLIDALVRHPADENGRCVRILRLVAHYADDPRVASAFADHFARALAPPDTDLIEVGIKASWVVRQRVRQKYLEGPDRELPCQRLEASATTATAARRTIVTRSATASRLQGADGALAEYTQGRTAAVCEQNNTAAQHAAPMDRPLRLPPAQTAPPPPLYAQDVGPTCHGGTQWEADSTLAEQFSHAFSDEVFTDWNAWFDDADDFMNLFRAPNWNSV</sequence>
<proteinExistence type="predicted"/>
<dbReference type="CDD" id="cd12148">
    <property type="entry name" value="fungal_TF_MHR"/>
    <property type="match status" value="1"/>
</dbReference>
<dbReference type="Pfam" id="PF00172">
    <property type="entry name" value="Zn_clus"/>
    <property type="match status" value="1"/>
</dbReference>
<dbReference type="GeneID" id="27663248"/>
<keyword evidence="3" id="KW-0805">Transcription regulation</keyword>
<comment type="caution">
    <text evidence="8">The sequence shown here is derived from an EMBL/GenBank/DDBJ whole genome shotgun (WGS) entry which is preliminary data.</text>
</comment>
<dbReference type="SMART" id="SM00066">
    <property type="entry name" value="GAL4"/>
    <property type="match status" value="1"/>
</dbReference>
<organism evidence="8 9">
    <name type="scientific">Sporothrix schenckii 1099-18</name>
    <dbReference type="NCBI Taxonomy" id="1397361"/>
    <lineage>
        <taxon>Eukaryota</taxon>
        <taxon>Fungi</taxon>
        <taxon>Dikarya</taxon>
        <taxon>Ascomycota</taxon>
        <taxon>Pezizomycotina</taxon>
        <taxon>Sordariomycetes</taxon>
        <taxon>Sordariomycetidae</taxon>
        <taxon>Ophiostomatales</taxon>
        <taxon>Ophiostomataceae</taxon>
        <taxon>Sporothrix</taxon>
    </lineage>
</organism>
<dbReference type="AlphaFoldDB" id="A0A0F2LVH0"/>
<dbReference type="GO" id="GO:0000981">
    <property type="term" value="F:DNA-binding transcription factor activity, RNA polymerase II-specific"/>
    <property type="evidence" value="ECO:0007669"/>
    <property type="project" value="InterPro"/>
</dbReference>
<name>A0A0F2LVH0_SPOSC</name>
<accession>A0A0F2LVH0</accession>
<dbReference type="PANTHER" id="PTHR31845:SF21">
    <property type="entry name" value="REGULATORY PROTEIN LEU3"/>
    <property type="match status" value="1"/>
</dbReference>
<dbReference type="KEGG" id="ssck:SPSK_01040"/>
<keyword evidence="5" id="KW-0804">Transcription</keyword>
<evidence type="ECO:0000259" key="7">
    <source>
        <dbReference type="PROSITE" id="PS50048"/>
    </source>
</evidence>
<dbReference type="InterPro" id="IPR007219">
    <property type="entry name" value="XnlR_reg_dom"/>
</dbReference>
<comment type="subcellular location">
    <subcellularLocation>
        <location evidence="1">Nucleus</location>
    </subcellularLocation>
</comment>
<dbReference type="GO" id="GO:0000976">
    <property type="term" value="F:transcription cis-regulatory region binding"/>
    <property type="evidence" value="ECO:0007669"/>
    <property type="project" value="TreeGrafter"/>
</dbReference>
<feature type="domain" description="Zn(2)-C6 fungal-type" evidence="7">
    <location>
        <begin position="25"/>
        <end position="58"/>
    </location>
</feature>
<dbReference type="InterPro" id="IPR051089">
    <property type="entry name" value="prtT"/>
</dbReference>
<dbReference type="RefSeq" id="XP_016584119.1">
    <property type="nucleotide sequence ID" value="XM_016727971.1"/>
</dbReference>
<dbReference type="PANTHER" id="PTHR31845">
    <property type="entry name" value="FINGER DOMAIN PROTEIN, PUTATIVE-RELATED"/>
    <property type="match status" value="1"/>
</dbReference>
<dbReference type="SUPFAM" id="SSF57701">
    <property type="entry name" value="Zn2/Cys6 DNA-binding domain"/>
    <property type="match status" value="1"/>
</dbReference>
<dbReference type="InterPro" id="IPR001138">
    <property type="entry name" value="Zn2Cys6_DnaBD"/>
</dbReference>
<evidence type="ECO:0000256" key="3">
    <source>
        <dbReference type="ARBA" id="ARBA00023015"/>
    </source>
</evidence>
<evidence type="ECO:0000256" key="5">
    <source>
        <dbReference type="ARBA" id="ARBA00023163"/>
    </source>
</evidence>
<dbReference type="Pfam" id="PF04082">
    <property type="entry name" value="Fungal_trans"/>
    <property type="match status" value="1"/>
</dbReference>
<evidence type="ECO:0000313" key="8">
    <source>
        <dbReference type="EMBL" id="KJR81443.1"/>
    </source>
</evidence>
<dbReference type="EMBL" id="AXCR01000011">
    <property type="protein sequence ID" value="KJR81443.1"/>
    <property type="molecule type" value="Genomic_DNA"/>
</dbReference>
<evidence type="ECO:0000313" key="9">
    <source>
        <dbReference type="Proteomes" id="UP000033710"/>
    </source>
</evidence>
<reference evidence="8 9" key="2">
    <citation type="journal article" date="2015" name="Eukaryot. Cell">
        <title>Asexual propagation of a virulent clone complex in a human and feline outbreak of sporotrichosis.</title>
        <authorList>
            <person name="Teixeira Mde M."/>
            <person name="Rodrigues A.M."/>
            <person name="Tsui C.K."/>
            <person name="de Almeida L.G."/>
            <person name="Van Diepeningen A.D."/>
            <person name="van den Ende B.G."/>
            <person name="Fernandes G.F."/>
            <person name="Kano R."/>
            <person name="Hamelin R.C."/>
            <person name="Lopes-Bezerra L.M."/>
            <person name="Vasconcelos A.T."/>
            <person name="de Hoog S."/>
            <person name="de Camargo Z.P."/>
            <person name="Felipe M.S."/>
        </authorList>
    </citation>
    <scope>NUCLEOTIDE SEQUENCE [LARGE SCALE GENOMIC DNA]</scope>
    <source>
        <strain evidence="8 9">1099-18</strain>
    </source>
</reference>
<dbReference type="GO" id="GO:0008270">
    <property type="term" value="F:zinc ion binding"/>
    <property type="evidence" value="ECO:0007669"/>
    <property type="project" value="InterPro"/>
</dbReference>
<dbReference type="OrthoDB" id="3163292at2759"/>